<evidence type="ECO:0000256" key="1">
    <source>
        <dbReference type="SAM" id="Phobius"/>
    </source>
</evidence>
<feature type="transmembrane region" description="Helical" evidence="1">
    <location>
        <begin position="85"/>
        <end position="103"/>
    </location>
</feature>
<dbReference type="STRING" id="393003.SAMN05660461_2362"/>
<sequence length="324" mass="36245">MQLSHKRHTLIRSKINALIGKYLDGKATPEEEQLLTHWLDALAEDAPPATGQDPRSREQLRRSILKVIKQRAGHPATMYPIWKKMAAAAAVLLLVGIGSWWMMNHRPSQKIAWLELRTAIGEKKMLLLPDSSRIWLGANAVLKYPDHFTDTRQVQLVSGEAFFDIAPAPGQPFSVTTDSLQVQVLGTSFHIRAYPRQLLEIGVSTGKVSVNKGGQVMGILTANQLLQVNRNNYTFSQLSVSSPDINGWKQDKIVFDNMPVMDALLLLENYYPVKFHVKRAIDRQISGSLNMHLTIAQIINVLEDLTDHQLKITPAGAGNYTIDQ</sequence>
<protein>
    <submittedName>
        <fullName evidence="4">FecR family protein</fullName>
    </submittedName>
</protein>
<keyword evidence="5" id="KW-1185">Reference proteome</keyword>
<evidence type="ECO:0000259" key="2">
    <source>
        <dbReference type="Pfam" id="PF04773"/>
    </source>
</evidence>
<dbReference type="PANTHER" id="PTHR30273:SF2">
    <property type="entry name" value="PROTEIN FECR"/>
    <property type="match status" value="1"/>
</dbReference>
<dbReference type="EMBL" id="FUZZ01000001">
    <property type="protein sequence ID" value="SKD01949.1"/>
    <property type="molecule type" value="Genomic_DNA"/>
</dbReference>
<reference evidence="4 5" key="1">
    <citation type="submission" date="2017-02" db="EMBL/GenBank/DDBJ databases">
        <authorList>
            <person name="Peterson S.W."/>
        </authorList>
    </citation>
    <scope>NUCLEOTIDE SEQUENCE [LARGE SCALE GENOMIC DNA]</scope>
    <source>
        <strain evidence="4 5">DSM 18108</strain>
    </source>
</reference>
<evidence type="ECO:0000259" key="3">
    <source>
        <dbReference type="Pfam" id="PF16344"/>
    </source>
</evidence>
<dbReference type="PANTHER" id="PTHR30273">
    <property type="entry name" value="PERIPLASMIC SIGNAL SENSOR AND SIGMA FACTOR ACTIVATOR FECR-RELATED"/>
    <property type="match status" value="1"/>
</dbReference>
<feature type="domain" description="Protein FecR C-terminal" evidence="3">
    <location>
        <begin position="252"/>
        <end position="312"/>
    </location>
</feature>
<dbReference type="GO" id="GO:0016989">
    <property type="term" value="F:sigma factor antagonist activity"/>
    <property type="evidence" value="ECO:0007669"/>
    <property type="project" value="TreeGrafter"/>
</dbReference>
<name>A0A1T5NPC1_9BACT</name>
<dbReference type="AlphaFoldDB" id="A0A1T5NPC1"/>
<keyword evidence="1" id="KW-1133">Transmembrane helix</keyword>
<dbReference type="Proteomes" id="UP000190166">
    <property type="component" value="Unassembled WGS sequence"/>
</dbReference>
<evidence type="ECO:0000313" key="4">
    <source>
        <dbReference type="EMBL" id="SKD01949.1"/>
    </source>
</evidence>
<dbReference type="InterPro" id="IPR006860">
    <property type="entry name" value="FecR"/>
</dbReference>
<dbReference type="Pfam" id="PF04773">
    <property type="entry name" value="FecR"/>
    <property type="match status" value="1"/>
</dbReference>
<organism evidence="4 5">
    <name type="scientific">Chitinophaga ginsengisegetis</name>
    <dbReference type="NCBI Taxonomy" id="393003"/>
    <lineage>
        <taxon>Bacteria</taxon>
        <taxon>Pseudomonadati</taxon>
        <taxon>Bacteroidota</taxon>
        <taxon>Chitinophagia</taxon>
        <taxon>Chitinophagales</taxon>
        <taxon>Chitinophagaceae</taxon>
        <taxon>Chitinophaga</taxon>
    </lineage>
</organism>
<accession>A0A1T5NPC1</accession>
<dbReference type="InterPro" id="IPR012373">
    <property type="entry name" value="Ferrdict_sens_TM"/>
</dbReference>
<keyword evidence="1" id="KW-0812">Transmembrane</keyword>
<feature type="domain" description="FecR protein" evidence="2">
    <location>
        <begin position="116"/>
        <end position="208"/>
    </location>
</feature>
<dbReference type="Gene3D" id="2.60.120.1440">
    <property type="match status" value="1"/>
</dbReference>
<dbReference type="Pfam" id="PF16344">
    <property type="entry name" value="FecR_C"/>
    <property type="match status" value="1"/>
</dbReference>
<dbReference type="InterPro" id="IPR032508">
    <property type="entry name" value="FecR_C"/>
</dbReference>
<proteinExistence type="predicted"/>
<gene>
    <name evidence="4" type="ORF">SAMN05660461_2362</name>
</gene>
<evidence type="ECO:0000313" key="5">
    <source>
        <dbReference type="Proteomes" id="UP000190166"/>
    </source>
</evidence>
<dbReference type="PIRSF" id="PIRSF018266">
    <property type="entry name" value="FecR"/>
    <property type="match status" value="1"/>
</dbReference>
<dbReference type="Gene3D" id="3.55.50.30">
    <property type="match status" value="1"/>
</dbReference>
<keyword evidence="1" id="KW-0472">Membrane</keyword>